<organism evidence="4 5">
    <name type="scientific">Dracunculus medinensis</name>
    <name type="common">Guinea worm</name>
    <dbReference type="NCBI Taxonomy" id="318479"/>
    <lineage>
        <taxon>Eukaryota</taxon>
        <taxon>Metazoa</taxon>
        <taxon>Ecdysozoa</taxon>
        <taxon>Nematoda</taxon>
        <taxon>Chromadorea</taxon>
        <taxon>Rhabditida</taxon>
        <taxon>Spirurina</taxon>
        <taxon>Dracunculoidea</taxon>
        <taxon>Dracunculidae</taxon>
        <taxon>Dracunculus</taxon>
    </lineage>
</organism>
<reference evidence="5" key="1">
    <citation type="submission" date="2017-02" db="UniProtKB">
        <authorList>
            <consortium name="WormBaseParasite"/>
        </authorList>
    </citation>
    <scope>IDENTIFICATION</scope>
</reference>
<name>A0A0N4U462_DRAME</name>
<evidence type="ECO:0000259" key="3">
    <source>
        <dbReference type="PROSITE" id="PS00498"/>
    </source>
</evidence>
<evidence type="ECO:0000313" key="5">
    <source>
        <dbReference type="WBParaSite" id="DME_0000155601-mRNA-1"/>
    </source>
</evidence>
<dbReference type="PROSITE" id="PS00497">
    <property type="entry name" value="TYROSINASE_1"/>
    <property type="match status" value="1"/>
</dbReference>
<dbReference type="Gene3D" id="1.10.1280.10">
    <property type="entry name" value="Di-copper center containing domain from catechol oxidase"/>
    <property type="match status" value="1"/>
</dbReference>
<dbReference type="InterPro" id="IPR002227">
    <property type="entry name" value="Tyrosinase_Cu-bd"/>
</dbReference>
<dbReference type="PANTHER" id="PTHR11474">
    <property type="entry name" value="TYROSINASE FAMILY MEMBER"/>
    <property type="match status" value="1"/>
</dbReference>
<evidence type="ECO:0000256" key="1">
    <source>
        <dbReference type="ARBA" id="ARBA00022723"/>
    </source>
</evidence>
<dbReference type="Proteomes" id="UP000038040">
    <property type="component" value="Unplaced"/>
</dbReference>
<dbReference type="PANTHER" id="PTHR11474:SF122">
    <property type="entry name" value="TYROSINASE COPPER-BINDING DOMAIN-CONTAINING PROTEIN"/>
    <property type="match status" value="1"/>
</dbReference>
<evidence type="ECO:0000259" key="2">
    <source>
        <dbReference type="PROSITE" id="PS00497"/>
    </source>
</evidence>
<feature type="domain" description="Tyrosinase copper-binding" evidence="2">
    <location>
        <begin position="80"/>
        <end position="97"/>
    </location>
</feature>
<dbReference type="InterPro" id="IPR050316">
    <property type="entry name" value="Tyrosinase/Hemocyanin"/>
</dbReference>
<dbReference type="GO" id="GO:0016491">
    <property type="term" value="F:oxidoreductase activity"/>
    <property type="evidence" value="ECO:0007669"/>
    <property type="project" value="InterPro"/>
</dbReference>
<dbReference type="Pfam" id="PF00264">
    <property type="entry name" value="Tyrosinase"/>
    <property type="match status" value="1"/>
</dbReference>
<sequence length="633" mass="74349">LYIYIYIHDYRYIYFKRGKRTVYTSPKMKSIRKEYRMLSKKEIHNLHKAMNALKQRMIDNISVWDLFTYMHYPDNAPGAHWGPAFLPWHREFLRKFEVALQKELQGVSLPYWDSTLDHGLPEPSDSILWTDFMLGNGNGFVKTGPFADWNANTDMPLSPVSIKKLYRSVGGREFNRLLSVRDVNWIERRQHYRDLTFCHDKTFESMHGLSHAWVGGYMYVLRVSPNDPAFYLHHAFIDYLWERFRIKRQTRYQRENDYATKICDNLQALNATMIPFNITNKEGLSNEYTDKWYEYEPVRHCYELDPYCKSKFYFCDRRVWRCRSKIQIGGNCTGFSDFDICYKSESLSGDKEEKHVLKSNVKKNEIVYAKTVLIGKSGLPLTDPRCYVEIRNMLKNGDIIRNYVEKSIKSPEIPGLIYLTMPKPHTGLSQIVQLEARDQYGRYCQMYCYNISSDNFDVCEPKITIDVRFPNGTNLSYTHSASSRKYLDVDLSFHPSKITIRTPNIVFLCTTKLLAQIEVRDENNKNNWRSSIQQIRSIDDFNIIFVRVPNPFATMKLTSIKISITQDGKKVNCDTKCLSMKKCDATVNLSTDASFSDEQIFTTDRSMIEVLGWNMTGHPSLWTHKMTYLNFYC</sequence>
<dbReference type="PRINTS" id="PR00092">
    <property type="entry name" value="TYROSINASE"/>
</dbReference>
<dbReference type="InterPro" id="IPR008922">
    <property type="entry name" value="Di-copper_centre_dom_sf"/>
</dbReference>
<evidence type="ECO:0000313" key="4">
    <source>
        <dbReference type="Proteomes" id="UP000038040"/>
    </source>
</evidence>
<dbReference type="PROSITE" id="PS00498">
    <property type="entry name" value="TYROSINASE_2"/>
    <property type="match status" value="1"/>
</dbReference>
<dbReference type="WBParaSite" id="DME_0000155601-mRNA-1">
    <property type="protein sequence ID" value="DME_0000155601-mRNA-1"/>
    <property type="gene ID" value="DME_0000155601"/>
</dbReference>
<proteinExistence type="predicted"/>
<dbReference type="AlphaFoldDB" id="A0A0N4U462"/>
<accession>A0A0N4U462</accession>
<protein>
    <submittedName>
        <fullName evidence="5">Tyrosinase_Cu-bd domain-containing protein</fullName>
    </submittedName>
</protein>
<feature type="domain" description="Tyrosinase copper-binding" evidence="3">
    <location>
        <begin position="227"/>
        <end position="238"/>
    </location>
</feature>
<keyword evidence="1" id="KW-0479">Metal-binding</keyword>
<dbReference type="GO" id="GO:0046872">
    <property type="term" value="F:metal ion binding"/>
    <property type="evidence" value="ECO:0007669"/>
    <property type="project" value="UniProtKB-KW"/>
</dbReference>
<dbReference type="SUPFAM" id="SSF48056">
    <property type="entry name" value="Di-copper centre-containing domain"/>
    <property type="match status" value="1"/>
</dbReference>